<dbReference type="FunFam" id="1.10.437.10:FF:000010">
    <property type="entry name" value="BH3-interacting domain death agonist"/>
    <property type="match status" value="1"/>
</dbReference>
<dbReference type="GO" id="GO:2001244">
    <property type="term" value="P:positive regulation of intrinsic apoptotic signaling pathway"/>
    <property type="evidence" value="ECO:0007669"/>
    <property type="project" value="TreeGrafter"/>
</dbReference>
<keyword evidence="7" id="KW-0496">Mitochondrion</keyword>
<evidence type="ECO:0000256" key="2">
    <source>
        <dbReference type="ARBA" id="ARBA00004496"/>
    </source>
</evidence>
<keyword evidence="8" id="KW-0472">Membrane</keyword>
<feature type="non-terminal residue" evidence="9">
    <location>
        <position position="142"/>
    </location>
</feature>
<dbReference type="GO" id="GO:0035556">
    <property type="term" value="P:intracellular signal transduction"/>
    <property type="evidence" value="ECO:0007669"/>
    <property type="project" value="UniProtKB-ARBA"/>
</dbReference>
<organism evidence="9 10">
    <name type="scientific">Turnix velox</name>
    <name type="common">Little buttonquail</name>
    <dbReference type="NCBI Taxonomy" id="2529409"/>
    <lineage>
        <taxon>Eukaryota</taxon>
        <taxon>Metazoa</taxon>
        <taxon>Chordata</taxon>
        <taxon>Craniata</taxon>
        <taxon>Vertebrata</taxon>
        <taxon>Euteleostomi</taxon>
        <taxon>Archelosauria</taxon>
        <taxon>Archosauria</taxon>
        <taxon>Dinosauria</taxon>
        <taxon>Saurischia</taxon>
        <taxon>Theropoda</taxon>
        <taxon>Coelurosauria</taxon>
        <taxon>Aves</taxon>
        <taxon>Neognathae</taxon>
        <taxon>Neoaves</taxon>
        <taxon>Charadriiformes</taxon>
        <taxon>Turnicidae</taxon>
        <taxon>Turnix</taxon>
    </lineage>
</organism>
<dbReference type="Pfam" id="PF06393">
    <property type="entry name" value="BID"/>
    <property type="match status" value="1"/>
</dbReference>
<keyword evidence="6" id="KW-1000">Mitochondrion outer membrane</keyword>
<evidence type="ECO:0000313" key="9">
    <source>
        <dbReference type="EMBL" id="NXU49297.1"/>
    </source>
</evidence>
<evidence type="ECO:0000256" key="7">
    <source>
        <dbReference type="ARBA" id="ARBA00023128"/>
    </source>
</evidence>
<protein>
    <recommendedName>
        <fullName evidence="3">BH3-interacting domain death agonist</fullName>
    </recommendedName>
</protein>
<evidence type="ECO:0000313" key="10">
    <source>
        <dbReference type="Proteomes" id="UP000582182"/>
    </source>
</evidence>
<keyword evidence="5" id="KW-0053">Apoptosis</keyword>
<dbReference type="GO" id="GO:0005741">
    <property type="term" value="C:mitochondrial outer membrane"/>
    <property type="evidence" value="ECO:0007669"/>
    <property type="project" value="UniProtKB-SubCell"/>
</dbReference>
<dbReference type="GO" id="GO:0005829">
    <property type="term" value="C:cytosol"/>
    <property type="evidence" value="ECO:0007669"/>
    <property type="project" value="UniProtKB-ARBA"/>
</dbReference>
<reference evidence="9 10" key="1">
    <citation type="submission" date="2019-09" db="EMBL/GenBank/DDBJ databases">
        <title>Bird 10,000 Genomes (B10K) Project - Family phase.</title>
        <authorList>
            <person name="Zhang G."/>
        </authorList>
    </citation>
    <scope>NUCLEOTIDE SEQUENCE [LARGE SCALE GENOMIC DNA]</scope>
    <source>
        <strain evidence="9">B10K-DU-029-46</strain>
    </source>
</reference>
<dbReference type="GO" id="GO:2001238">
    <property type="term" value="P:positive regulation of extrinsic apoptotic signaling pathway"/>
    <property type="evidence" value="ECO:0007669"/>
    <property type="project" value="TreeGrafter"/>
</dbReference>
<proteinExistence type="predicted"/>
<comment type="caution">
    <text evidence="9">The sequence shown here is derived from an EMBL/GenBank/DDBJ whole genome shotgun (WGS) entry which is preliminary data.</text>
</comment>
<dbReference type="PANTHER" id="PTHR35447">
    <property type="entry name" value="BH3-INTERACTING DOMAIN DEATH AGONIST"/>
    <property type="match status" value="1"/>
</dbReference>
<name>A0A7L3L5K7_9CHAR</name>
<dbReference type="PIRSF" id="PIRSF038018">
    <property type="entry name" value="BID"/>
    <property type="match status" value="1"/>
</dbReference>
<accession>A0A7L3L5K7</accession>
<dbReference type="InterPro" id="IPR036834">
    <property type="entry name" value="Bcl-2-like_sf"/>
</dbReference>
<keyword evidence="4" id="KW-0963">Cytoplasm</keyword>
<dbReference type="PANTHER" id="PTHR35447:SF1">
    <property type="entry name" value="BH3-INTERACTING DOMAIN DEATH AGONIST"/>
    <property type="match status" value="1"/>
</dbReference>
<dbReference type="EMBL" id="VZTY01006257">
    <property type="protein sequence ID" value="NXU49297.1"/>
    <property type="molecule type" value="Genomic_DNA"/>
</dbReference>
<evidence type="ECO:0000256" key="4">
    <source>
        <dbReference type="ARBA" id="ARBA00022490"/>
    </source>
</evidence>
<dbReference type="GO" id="GO:0001836">
    <property type="term" value="P:release of cytochrome c from mitochondria"/>
    <property type="evidence" value="ECO:0007669"/>
    <property type="project" value="UniProtKB-ARBA"/>
</dbReference>
<evidence type="ECO:0000256" key="1">
    <source>
        <dbReference type="ARBA" id="ARBA00004294"/>
    </source>
</evidence>
<dbReference type="GO" id="GO:0090200">
    <property type="term" value="P:positive regulation of release of cytochrome c from mitochondria"/>
    <property type="evidence" value="ECO:0007669"/>
    <property type="project" value="UniProtKB-ARBA"/>
</dbReference>
<evidence type="ECO:0000256" key="8">
    <source>
        <dbReference type="ARBA" id="ARBA00023136"/>
    </source>
</evidence>
<dbReference type="InterPro" id="IPR010479">
    <property type="entry name" value="BID"/>
</dbReference>
<comment type="subcellular location">
    <subcellularLocation>
        <location evidence="2">Cytoplasm</location>
    </subcellularLocation>
    <subcellularLocation>
        <location evidence="1">Mitochondrion outer membrane</location>
    </subcellularLocation>
</comment>
<dbReference type="OrthoDB" id="9941774at2759"/>
<dbReference type="GO" id="GO:0033554">
    <property type="term" value="P:cellular response to stress"/>
    <property type="evidence" value="ECO:0007669"/>
    <property type="project" value="UniProtKB-ARBA"/>
</dbReference>
<dbReference type="Proteomes" id="UP000582182">
    <property type="component" value="Unassembled WGS sequence"/>
</dbReference>
<evidence type="ECO:0000256" key="6">
    <source>
        <dbReference type="ARBA" id="ARBA00022787"/>
    </source>
</evidence>
<sequence>EMELQTDGNRSGHFQNGEPVFDPQVNEEVIRIIAAQLAEIGDQFDREIQARVVNDLVQHFLNENLSAEEITRHLSEAVGGLAQAIPSDMEHEKAMLVLAMVLTRRIANSMPSLLQRVFRTTVNYINQQLHNYIVRMVSAVKH</sequence>
<evidence type="ECO:0000256" key="5">
    <source>
        <dbReference type="ARBA" id="ARBA00022703"/>
    </source>
</evidence>
<feature type="non-terminal residue" evidence="9">
    <location>
        <position position="1"/>
    </location>
</feature>
<gene>
    <name evidence="9" type="primary">Bid</name>
    <name evidence="9" type="ORF">TURVEL_R01153</name>
</gene>
<evidence type="ECO:0000256" key="3">
    <source>
        <dbReference type="ARBA" id="ARBA00015802"/>
    </source>
</evidence>
<dbReference type="SUPFAM" id="SSF56854">
    <property type="entry name" value="Bcl-2 inhibitors of programmed cell death"/>
    <property type="match status" value="1"/>
</dbReference>
<keyword evidence="10" id="KW-1185">Reference proteome</keyword>
<dbReference type="Gene3D" id="1.10.437.10">
    <property type="entry name" value="Blc2-like"/>
    <property type="match status" value="1"/>
</dbReference>
<dbReference type="AlphaFoldDB" id="A0A7L3L5K7"/>